<dbReference type="KEGG" id="hdi:HDIA_3948"/>
<sequence>MKTAIILLLGVLVIPLGLKQKVGDVKYEASHMQNDAAFSPRTMALLKSAGFELSRIKDTQRTAAVLPDCQILVSPLQSNGEWLAAVEEQSKTANRVTFLFKDRLLDEFPYRKALFAHYSYILTDSISKSSTYEPVVAISEWGACHELDKLRAKAPAPTS</sequence>
<dbReference type="AlphaFoldDB" id="A0A2C9DBE1"/>
<gene>
    <name evidence="1" type="ORF">HDIA_3948</name>
</gene>
<proteinExistence type="predicted"/>
<organism evidence="1 2">
    <name type="scientific">Hartmannibacter diazotrophicus</name>
    <dbReference type="NCBI Taxonomy" id="1482074"/>
    <lineage>
        <taxon>Bacteria</taxon>
        <taxon>Pseudomonadati</taxon>
        <taxon>Pseudomonadota</taxon>
        <taxon>Alphaproteobacteria</taxon>
        <taxon>Hyphomicrobiales</taxon>
        <taxon>Pleomorphomonadaceae</taxon>
        <taxon>Hartmannibacter</taxon>
    </lineage>
</organism>
<reference evidence="2" key="1">
    <citation type="submission" date="2017-09" db="EMBL/GenBank/DDBJ databases">
        <title>Genome sequence of Nannocystis excedens DSM 71.</title>
        <authorList>
            <person name="Blom J."/>
        </authorList>
    </citation>
    <scope>NUCLEOTIDE SEQUENCE [LARGE SCALE GENOMIC DNA]</scope>
    <source>
        <strain evidence="2">type strain: E19</strain>
    </source>
</reference>
<name>A0A2C9DBE1_9HYPH</name>
<keyword evidence="2" id="KW-1185">Reference proteome</keyword>
<dbReference type="RefSeq" id="WP_099557735.1">
    <property type="nucleotide sequence ID" value="NZ_LT960614.1"/>
</dbReference>
<accession>A0A2C9DBE1</accession>
<evidence type="ECO:0000313" key="2">
    <source>
        <dbReference type="Proteomes" id="UP000223606"/>
    </source>
</evidence>
<dbReference type="EMBL" id="LT960614">
    <property type="protein sequence ID" value="SON57489.1"/>
    <property type="molecule type" value="Genomic_DNA"/>
</dbReference>
<dbReference type="Proteomes" id="UP000223606">
    <property type="component" value="Chromosome 1"/>
</dbReference>
<dbReference type="OrthoDB" id="8447674at2"/>
<protein>
    <submittedName>
        <fullName evidence="1">Uncharacterized protein</fullName>
    </submittedName>
</protein>
<evidence type="ECO:0000313" key="1">
    <source>
        <dbReference type="EMBL" id="SON57489.1"/>
    </source>
</evidence>